<evidence type="ECO:0000313" key="4">
    <source>
        <dbReference type="EMBL" id="TVT39115.1"/>
    </source>
</evidence>
<name>A0A558BRL0_9BACT</name>
<dbReference type="InterPro" id="IPR051128">
    <property type="entry name" value="EgtD_Methyltrsf_superfamily"/>
</dbReference>
<evidence type="ECO:0000313" key="5">
    <source>
        <dbReference type="Proteomes" id="UP000317624"/>
    </source>
</evidence>
<dbReference type="AlphaFoldDB" id="A0A558BRL0"/>
<keyword evidence="5" id="KW-1185">Reference proteome</keyword>
<dbReference type="OrthoDB" id="5289726at2"/>
<gene>
    <name evidence="4" type="primary">egtD</name>
    <name evidence="4" type="ORF">FNT36_15750</name>
</gene>
<dbReference type="InterPro" id="IPR017804">
    <property type="entry name" value="MeTrfase_EgtD-like"/>
</dbReference>
<dbReference type="SUPFAM" id="SSF53335">
    <property type="entry name" value="S-adenosyl-L-methionine-dependent methyltransferases"/>
    <property type="match status" value="1"/>
</dbReference>
<comment type="caution">
    <text evidence="4">The sequence shown here is derived from an EMBL/GenBank/DDBJ whole genome shotgun (WGS) entry which is preliminary data.</text>
</comment>
<dbReference type="GO" id="GO:0032259">
    <property type="term" value="P:methylation"/>
    <property type="evidence" value="ECO:0007669"/>
    <property type="project" value="UniProtKB-KW"/>
</dbReference>
<dbReference type="PANTHER" id="PTHR43397:SF1">
    <property type="entry name" value="ERGOTHIONEINE BIOSYNTHESIS PROTEIN 1"/>
    <property type="match status" value="1"/>
</dbReference>
<keyword evidence="2 4" id="KW-0808">Transferase</keyword>
<dbReference type="EC" id="2.1.1.44" evidence="4"/>
<feature type="domain" description="Histidine-specific methyltransferase SAM-dependent" evidence="3">
    <location>
        <begin position="24"/>
        <end position="333"/>
    </location>
</feature>
<protein>
    <submittedName>
        <fullName evidence="4">L-histidine N(Alpha)-methyltransferase</fullName>
        <ecNumber evidence="4">2.1.1.44</ecNumber>
    </submittedName>
</protein>
<sequence length="336" mass="36420">MFCPLQLSHSDVSLPLSAPLSSLADHVAHGFAQTPKSLSSKYFYDAAGSRLFQQIMALPEYYPTRTELSIFQAQGAAIVQALQAGTSAGQPLAVVELGAGDGLKTKILLRELLAQSAAFTYVPVDISPSALEELVASLREELPALPTEPLAAEYTAALTTLAQRPGAKAVLFLGSNIGNFEPDEQRNFLQALAAPLTAADRLLVGFDLRKDPRRIRAAYDDAQGVTAEFNLNLLRRFNTELGADFQLEAWQHYPDYDPSTGAMRSWLVSRRAQTVRVAALGGQAFDFAAWEAIHTENSFKFTLSQIAELAKAAGMRVVEVFQDEAGDFADVVLARA</sequence>
<dbReference type="Proteomes" id="UP000317624">
    <property type="component" value="Unassembled WGS sequence"/>
</dbReference>
<dbReference type="InterPro" id="IPR035094">
    <property type="entry name" value="EgtD"/>
</dbReference>
<dbReference type="Gene3D" id="3.40.50.150">
    <property type="entry name" value="Vaccinia Virus protein VP39"/>
    <property type="match status" value="1"/>
</dbReference>
<dbReference type="Pfam" id="PF10017">
    <property type="entry name" value="Methyltransf_33"/>
    <property type="match status" value="1"/>
</dbReference>
<keyword evidence="1 4" id="KW-0489">Methyltransferase</keyword>
<dbReference type="PIRSF" id="PIRSF018005">
    <property type="entry name" value="UCP018005"/>
    <property type="match status" value="1"/>
</dbReference>
<dbReference type="InterPro" id="IPR029063">
    <property type="entry name" value="SAM-dependent_MTases_sf"/>
</dbReference>
<dbReference type="InterPro" id="IPR019257">
    <property type="entry name" value="MeTrfase_dom"/>
</dbReference>
<dbReference type="GO" id="GO:0052706">
    <property type="term" value="F:L-histidine N(alpha)-methyltransferase activity"/>
    <property type="evidence" value="ECO:0007669"/>
    <property type="project" value="UniProtKB-EC"/>
</dbReference>
<proteinExistence type="predicted"/>
<dbReference type="NCBIfam" id="TIGR03438">
    <property type="entry name" value="egtD_ergothio"/>
    <property type="match status" value="1"/>
</dbReference>
<dbReference type="EMBL" id="VMRJ01000004">
    <property type="protein sequence ID" value="TVT39115.1"/>
    <property type="molecule type" value="Genomic_DNA"/>
</dbReference>
<evidence type="ECO:0000256" key="1">
    <source>
        <dbReference type="ARBA" id="ARBA00022603"/>
    </source>
</evidence>
<organism evidence="4 5">
    <name type="scientific">Hymenobacter setariae</name>
    <dbReference type="NCBI Taxonomy" id="2594794"/>
    <lineage>
        <taxon>Bacteria</taxon>
        <taxon>Pseudomonadati</taxon>
        <taxon>Bacteroidota</taxon>
        <taxon>Cytophagia</taxon>
        <taxon>Cytophagales</taxon>
        <taxon>Hymenobacteraceae</taxon>
        <taxon>Hymenobacter</taxon>
    </lineage>
</organism>
<evidence type="ECO:0000259" key="3">
    <source>
        <dbReference type="Pfam" id="PF10017"/>
    </source>
</evidence>
<reference evidence="4 5" key="1">
    <citation type="submission" date="2019-07" db="EMBL/GenBank/DDBJ databases">
        <title>Hymenobacter sp. straun FUR1 Genome sequencing and assembly.</title>
        <authorList>
            <person name="Chhetri G."/>
        </authorList>
    </citation>
    <scope>NUCLEOTIDE SEQUENCE [LARGE SCALE GENOMIC DNA]</scope>
    <source>
        <strain evidence="4 5">Fur1</strain>
    </source>
</reference>
<dbReference type="PANTHER" id="PTHR43397">
    <property type="entry name" value="ERGOTHIONEINE BIOSYNTHESIS PROTEIN 1"/>
    <property type="match status" value="1"/>
</dbReference>
<accession>A0A558BRL0</accession>
<evidence type="ECO:0000256" key="2">
    <source>
        <dbReference type="ARBA" id="ARBA00022679"/>
    </source>
</evidence>